<sequence>MILTGCTAQPSAPQAPGAQQAVAAVQGYLRSKGRDTAWPALQCEALQGPEVRALGGHYLVLCDFDVQQRQWGNHTGYLLGSQLELLEVIPGK</sequence>
<organism evidence="1 2">
    <name type="scientific">Allofranklinella schreckenbergeri</name>
    <dbReference type="NCBI Taxonomy" id="1076744"/>
    <lineage>
        <taxon>Bacteria</taxon>
        <taxon>Pseudomonadati</taxon>
        <taxon>Pseudomonadota</taxon>
        <taxon>Betaproteobacteria</taxon>
        <taxon>Burkholderiales</taxon>
        <taxon>Comamonadaceae</taxon>
        <taxon>Allofranklinella</taxon>
    </lineage>
</organism>
<protein>
    <submittedName>
        <fullName evidence="1">Uncharacterized protein</fullName>
    </submittedName>
</protein>
<evidence type="ECO:0000313" key="2">
    <source>
        <dbReference type="Proteomes" id="UP000267521"/>
    </source>
</evidence>
<comment type="caution">
    <text evidence="1">The sequence shown here is derived from an EMBL/GenBank/DDBJ whole genome shotgun (WGS) entry which is preliminary data.</text>
</comment>
<gene>
    <name evidence="1" type="ORF">EBQ26_10660</name>
</gene>
<name>A0A3M6PZF4_9BURK</name>
<accession>A0A3M6PZF4</accession>
<dbReference type="EMBL" id="RDQM01000014">
    <property type="protein sequence ID" value="RMW96056.1"/>
    <property type="molecule type" value="Genomic_DNA"/>
</dbReference>
<evidence type="ECO:0000313" key="1">
    <source>
        <dbReference type="EMBL" id="RMW96056.1"/>
    </source>
</evidence>
<dbReference type="Proteomes" id="UP000267521">
    <property type="component" value="Unassembled WGS sequence"/>
</dbReference>
<reference evidence="1 2" key="1">
    <citation type="submission" date="2018-10" db="EMBL/GenBank/DDBJ databases">
        <title>Comamonadaceae CDC group NO-1 genome sequencing and assembly.</title>
        <authorList>
            <person name="Bernier A.-M."/>
            <person name="Bernard K."/>
        </authorList>
    </citation>
    <scope>NUCLEOTIDE SEQUENCE [LARGE SCALE GENOMIC DNA]</scope>
    <source>
        <strain evidence="1 2">NML970147</strain>
    </source>
</reference>
<proteinExistence type="predicted"/>
<dbReference type="AlphaFoldDB" id="A0A3M6PZF4"/>